<feature type="transmembrane region" description="Helical" evidence="11">
    <location>
        <begin position="88"/>
        <end position="113"/>
    </location>
</feature>
<keyword evidence="7 11" id="KW-0915">Sodium</keyword>
<dbReference type="KEGG" id="aarc:G127AT_12760"/>
<keyword evidence="8 11" id="KW-0406">Ion transport</keyword>
<keyword evidence="2 11" id="KW-0813">Transport</keyword>
<feature type="transmembrane region" description="Helical" evidence="11">
    <location>
        <begin position="292"/>
        <end position="321"/>
    </location>
</feature>
<comment type="subcellular location">
    <subcellularLocation>
        <location evidence="1">Cell inner membrane</location>
        <topology evidence="1">Multi-pass membrane protein</topology>
    </subcellularLocation>
    <subcellularLocation>
        <location evidence="11">Cell membrane</location>
        <topology evidence="11">Multi-pass membrane protein</topology>
    </subcellularLocation>
</comment>
<dbReference type="GO" id="GO:0015385">
    <property type="term" value="F:sodium:proton antiporter activity"/>
    <property type="evidence" value="ECO:0007669"/>
    <property type="project" value="TreeGrafter"/>
</dbReference>
<feature type="transmembrane region" description="Helical" evidence="11">
    <location>
        <begin position="125"/>
        <end position="146"/>
    </location>
</feature>
<feature type="transmembrane region" description="Helical" evidence="11">
    <location>
        <begin position="153"/>
        <end position="174"/>
    </location>
</feature>
<feature type="transmembrane region" description="Helical" evidence="11">
    <location>
        <begin position="264"/>
        <end position="286"/>
    </location>
</feature>
<keyword evidence="13" id="KW-1185">Reference proteome</keyword>
<feature type="transmembrane region" description="Helical" evidence="11">
    <location>
        <begin position="212"/>
        <end position="230"/>
    </location>
</feature>
<evidence type="ECO:0000256" key="5">
    <source>
        <dbReference type="ARBA" id="ARBA00022692"/>
    </source>
</evidence>
<keyword evidence="9 11" id="KW-0472">Membrane</keyword>
<dbReference type="EMBL" id="CP071696">
    <property type="protein sequence ID" value="QTX04153.1"/>
    <property type="molecule type" value="Genomic_DNA"/>
</dbReference>
<dbReference type="GO" id="GO:0005886">
    <property type="term" value="C:plasma membrane"/>
    <property type="evidence" value="ECO:0007669"/>
    <property type="project" value="UniProtKB-SubCell"/>
</dbReference>
<evidence type="ECO:0000256" key="7">
    <source>
        <dbReference type="ARBA" id="ARBA00023053"/>
    </source>
</evidence>
<dbReference type="Gene3D" id="1.20.1530.10">
    <property type="entry name" value="Na+/H+ antiporter like domain"/>
    <property type="match status" value="1"/>
</dbReference>
<comment type="function">
    <text evidence="11">Na(+)/H(+) antiporter that extrudes sodium in exchange for external protons.</text>
</comment>
<evidence type="ECO:0000313" key="12">
    <source>
        <dbReference type="EMBL" id="QTX04153.1"/>
    </source>
</evidence>
<evidence type="ECO:0000256" key="8">
    <source>
        <dbReference type="ARBA" id="ARBA00023065"/>
    </source>
</evidence>
<evidence type="ECO:0000256" key="9">
    <source>
        <dbReference type="ARBA" id="ARBA00023136"/>
    </source>
</evidence>
<keyword evidence="4 11" id="KW-1003">Cell membrane</keyword>
<feature type="transmembrane region" description="Helical" evidence="11">
    <location>
        <begin position="180"/>
        <end position="200"/>
    </location>
</feature>
<dbReference type="RefSeq" id="WP_210897465.1">
    <property type="nucleotide sequence ID" value="NZ_CP071696.1"/>
</dbReference>
<keyword evidence="3 11" id="KW-0050">Antiport</keyword>
<keyword evidence="5 11" id="KW-0812">Transmembrane</keyword>
<evidence type="ECO:0000256" key="4">
    <source>
        <dbReference type="ARBA" id="ARBA00022475"/>
    </source>
</evidence>
<feature type="transmembrane region" description="Helical" evidence="11">
    <location>
        <begin position="367"/>
        <end position="386"/>
    </location>
</feature>
<feature type="transmembrane region" description="Helical" evidence="11">
    <location>
        <begin position="236"/>
        <end position="252"/>
    </location>
</feature>
<reference evidence="12" key="1">
    <citation type="submission" date="2021-03" db="EMBL/GenBank/DDBJ databases">
        <title>Agromyces archimandritus sp. nov., isolated from the cockroach Archimandrita tessellata.</title>
        <authorList>
            <person name="Guzman J."/>
            <person name="Ortuzar M."/>
            <person name="Poehlein A."/>
            <person name="Daniel R."/>
            <person name="Trujillo M."/>
            <person name="Vilcinskas A."/>
        </authorList>
    </citation>
    <scope>NUCLEOTIDE SEQUENCE</scope>
    <source>
        <strain evidence="12">G127AT</strain>
    </source>
</reference>
<dbReference type="AlphaFoldDB" id="A0A975FMD7"/>
<dbReference type="InterPro" id="IPR004670">
    <property type="entry name" value="NhaA"/>
</dbReference>
<dbReference type="GO" id="GO:0006885">
    <property type="term" value="P:regulation of pH"/>
    <property type="evidence" value="ECO:0007669"/>
    <property type="project" value="InterPro"/>
</dbReference>
<dbReference type="Proteomes" id="UP000671914">
    <property type="component" value="Chromosome"/>
</dbReference>
<feature type="transmembrane region" description="Helical" evidence="11">
    <location>
        <begin position="41"/>
        <end position="67"/>
    </location>
</feature>
<evidence type="ECO:0000256" key="1">
    <source>
        <dbReference type="ARBA" id="ARBA00004429"/>
    </source>
</evidence>
<proteinExistence type="inferred from homology"/>
<evidence type="ECO:0000256" key="10">
    <source>
        <dbReference type="ARBA" id="ARBA00023201"/>
    </source>
</evidence>
<evidence type="ECO:0000256" key="2">
    <source>
        <dbReference type="ARBA" id="ARBA00022448"/>
    </source>
</evidence>
<evidence type="ECO:0000313" key="13">
    <source>
        <dbReference type="Proteomes" id="UP000671914"/>
    </source>
</evidence>
<evidence type="ECO:0000256" key="11">
    <source>
        <dbReference type="HAMAP-Rule" id="MF_01844"/>
    </source>
</evidence>
<comment type="similarity">
    <text evidence="11">Belongs to the NhaA Na(+)/H(+) (TC 2.A.33) antiporter family.</text>
</comment>
<protein>
    <recommendedName>
        <fullName evidence="11">Na(+)/H(+) antiporter NhaA</fullName>
    </recommendedName>
    <alternativeName>
        <fullName evidence="11">Sodium/proton antiporter NhaA</fullName>
    </alternativeName>
</protein>
<organism evidence="12 13">
    <name type="scientific">Agromyces archimandritae</name>
    <dbReference type="NCBI Taxonomy" id="2781962"/>
    <lineage>
        <taxon>Bacteria</taxon>
        <taxon>Bacillati</taxon>
        <taxon>Actinomycetota</taxon>
        <taxon>Actinomycetes</taxon>
        <taxon>Micrococcales</taxon>
        <taxon>Microbacteriaceae</taxon>
        <taxon>Agromyces</taxon>
    </lineage>
</organism>
<name>A0A975FMD7_9MICO</name>
<comment type="catalytic activity">
    <reaction evidence="11">
        <text>Na(+)(in) + 2 H(+)(out) = Na(+)(out) + 2 H(+)(in)</text>
        <dbReference type="Rhea" id="RHEA:29251"/>
        <dbReference type="ChEBI" id="CHEBI:15378"/>
        <dbReference type="ChEBI" id="CHEBI:29101"/>
    </reaction>
</comment>
<keyword evidence="6 11" id="KW-1133">Transmembrane helix</keyword>
<dbReference type="Pfam" id="PF06965">
    <property type="entry name" value="Na_H_antiport_1"/>
    <property type="match status" value="1"/>
</dbReference>
<accession>A0A975FMD7</accession>
<dbReference type="PANTHER" id="PTHR30341">
    <property type="entry name" value="SODIUM ION/PROTON ANTIPORTER NHAA-RELATED"/>
    <property type="match status" value="1"/>
</dbReference>
<gene>
    <name evidence="11" type="primary">nhaA</name>
    <name evidence="12" type="ORF">G127AT_12760</name>
</gene>
<evidence type="ECO:0000256" key="3">
    <source>
        <dbReference type="ARBA" id="ARBA00022449"/>
    </source>
</evidence>
<dbReference type="InterPro" id="IPR023171">
    <property type="entry name" value="Na/H_antiporter_dom_sf"/>
</dbReference>
<evidence type="ECO:0000256" key="6">
    <source>
        <dbReference type="ARBA" id="ARBA00022989"/>
    </source>
</evidence>
<keyword evidence="10 11" id="KW-0739">Sodium transport</keyword>
<dbReference type="PANTHER" id="PTHR30341:SF0">
    <property type="entry name" value="NA(+)_H(+) ANTIPORTER NHAA"/>
    <property type="match status" value="1"/>
</dbReference>
<dbReference type="HAMAP" id="MF_01844">
    <property type="entry name" value="NhaA"/>
    <property type="match status" value="1"/>
</dbReference>
<feature type="transmembrane region" description="Helical" evidence="11">
    <location>
        <begin position="333"/>
        <end position="352"/>
    </location>
</feature>
<sequence>MRLLRSERFSALLLLLAAVLGLVLANTAIGPGLLELKGAHLGWAAIGLDLSIGHWVSDGLLAIFFFIVAVELRRELVVGELASPAKALLPAIAAAGGVITPALVYLLIAVVLPGGTGGAGLEAGWPIPTATDIAFALGVLGLFGRWIPGRVRVFLLALAVLDDLVGILIIAFFFTDTVELPFLGLAAACVAVFGVLSRMLKPRAAWMLARRPAWPIALALVVLGVLAWYFVLRSGVHATIAGVLLGLVIARSPGAHAEHRLEPFSNGIVLPLFAFSAAAVAIPAVAPAELSPAFWAIVVALPVGKIVGITLFGTVGGLIAARRSGPSARIPTVDVIVVGVLGGIGFTVALLMNELAFGRSHAVADQGTLAVLLGSGIAMLASAFAVTARSRHYARTLARRG</sequence>